<sequence>MADTGQDENQDTRWTNFNPSFLAFMIVCGVLSIFFLNYFNRVIASAVSYVIRLYTWHRHKIWIDIQALQVSLLAGRIFFTGFRYHGNNETILIQYGYITWSYWLWRVKDVDLNLPKAREANESEDTENPTDKKNKSSRLPCRINIAVSGLEWFVYNRGPVYESILAGMTDTVNLDEQNANHLEKEHSHPRHRLQKASQKVEEQLNKLDSKVSNDKRDSETSNEERSAPNGHRLQTARSTSLTDHDEGSPVGDGEIPLMLQLLPIHFECEKAAVVMGNDNTKGILIIKAKSLSGEVDASGCESPDPYRQIFKINFEQPVVEMKDNDKYQEDQLTRAVKDKQAVLSSDPAQHRPFFRRHRRKVLGKLRDMVPYWRRSVESFSVHSRKGTTAADNQLPGSSHWQGLSRYLNDDEQDDKLRWSSVEYAAVNTILESPEAVLTIFWDVPGKVTGSSTASEALHDKDNINGAMPPAWAINLALSGGVVNYGPWADRHRAELQRVFNPTLCKDAKAAKKLLVGTDRVPTQFKFYLEIDKEVTLRIPTREDSKNWRWKKEAAELSHHQKQERRRGKKGAKENSANAAAQQRPYGWLDVKVAANATVSYSMDMLASSAGYHNTLDIELPSTEISTSVNHGTLWKSGVQRISCDMSAPLKWNSLRNWQFDIDGDDLELFILRDHIFLLIDLIDDWGSGPVQDYLLFVPFKYFLNFQFRNLKLYLNVNDVNIVNNPTEMEDNTYLVLSSPLLKADTCISLDSYRPNKNAVPFNVQADTLDLALHLPTWNTQATFLTSKDIGHLESLALDGKYHYNATTSTMNTDTLVLNASGQSLVVTLHGFLIRYFLQLKDNYFGDHIHFKTLDEYQEMLRLKTSNPEAEATTHPPHKKSNDLDVVLSVRVDDPKVLLPANLYSARRHVTIEGASLAADLRFTNYYMDLDLHVSPLSLSLGQDEDGAISPMIATSSTQMYIDGLGIYGHRLFGLPPTEPTYLCNWDLSVGAITGECTTDFLTTLASGGKAFGFSLDDDENALIPYSSVVMYDVTYLRVSVHSIQLWLHVDEAAFLFSTGQIDVDYNDWARTHYSRRANIKVPNLQVACVNSESAARHKSRLHSRVETDALLKTSIHFALIGRKPDFAEARKIQQRLICREDQRTHRTEFLLLPEFLEPYIPDAVDEPAQSVPTVPQPVVLNHDNDEKRTISSQGSARRAKRSLRHKSSFLSFSTDSNGSILRPGSNKSSRWPTDVDSKAPVHEQQAPETRPVNQHRDYSSSTGRRSPFYNTSTARYGRADTSHNTVAFSSQFFAPYFPLENVQVETKETTLQSIEQQDDETYSTRFGLDDIDPEMLSEGSAYSSFIVELPSGVTAFLNATSLNHIATLLGALQPTAPEDILDDVQVGAMSSIFDAQKQKKTNGSIKDFVVRIPQANLRFLNSSNLDSPDPSQEAQDQYDFSFKALSLSARAEALSIEPGAHDGQTRTSFHLRLDSAEASAAERFANLDDTHAAVKASLEHVLISVGSKDITYCDGDIGAFRTTSSSDRVEYLAALIHRTSTLASQMGSLFSDISSKGDQRLKLLTYRLMTEGQTIGDPSFIVRPSAILRAASEHLRTYDSWKLMSRLRQVWTASSRKTKEQLQLNCLGPNGACPDNARQKVVLAFQKWRNWDLDNIDGSDLVNNIFGKPTATAQLSPEQMPLMAVIRLQEAALVLDPGPKQNEIYIVDITTRVDSKMTQLEETRKATGSIKGPLTTVNTYCAQAGINLNWELLELAEDILRVYDRASSRPIQENTERSIDQPTKPAGPQDPSSIHVVFALGQGSISLETVNLKSDVQSDDLKISVLMAKRDGMTDSNALLACDTVTTRLRSHQQNLATLRLRGPSVILSHELQLANFTSIHTLKATASSDDLKLVVKQDPIMLSEVLDTVVRDELAQLYQLKQQFPTLSEPEPEPEPQKSKISERLSSFRVNLAMFLNSYTITMPLLRSLTYTIKGVVARAAMAANFGKEIIFDFDIKENSHNMQIRINNELRSISVLQIPPTNGRITSQMGKEEHSVTVFASVELVQLDASAVHSLLAALNRPEMSNAINDLQHQTKVLQEHVEEIFGQSDKVHEAPTKTDEKKLIYVVHTTLAGIEIFGHAPIKSDTEPRAHLSFSLASIHLEVANRLEPRGPVLENPEVHINLREILFDIQKGANEETMRTCGNLSFGALITATTKELEDGTDRRSFDFLSDGFKVNLSADTISTFVDVVGYMGDKIKDLDTMKEIEYLQKRLRQSRPRIAINDQEEEDTDDDIFDSFLASISYSFAITNIQLCWLVSPNVEHGIDQEDLVLSFQGIEFATRKKNTAKLTIENFQLQTVPLGQDKVQRSYNSALLPEVIFNVAYVSTAETRRLAFQAVGKSLDLRVTPGFIVPAANLMDSIGLSIKNVRQASANWTSIVATEKPATQPTEKRQRSLFGSRRLESCLVDADFSGAVVNLSGRKPTEDSESSVLPRAPRPALAGKYGQFTADDSGSSTVLRTPGLAWKMEYRDDGKEDSAIYGEIKVDASKNILYPTIVPLVMDITSSIKEVVRQSGKETLSPGSPASKSSNSSKPKAPEDDNILTADPSAVLGRTKLNIGLRICKQEFTLSCQPIARVAATTCFDDIYITINTVHSVEHGNFFAISGAFSKLQTSVQHVYSREHTGRFEVDSIVLSLMNSKHVSGTSGVSAILKVSPMKVDVNAKQLQDFLLFREIWVPRGIRQATTAPVNTPSAETVQSHLVQRYQQVAATAAFPWTATVSIAALDVNVDLGQSLGKSIFAISEFWISSKKTSDWEQNLCLGFQKIGIDCVGRLSGFVALQNFKLRTSIEWPEREAALSETPRVQASIGFSQFRLKAAFDYQAFLFADITSMEFLMYNVRRRKDESGDRLVAVFDGEAVQIFGITTSAASGVALWQAIQRLIQERKAQYETSLRDIEKFMKRRSLAAQGNAAHPSPVKPATSDMKSKSPISLDTDVVVTLKALNLGVFSGSFSDDRVFKLEALNAQARFAASMQHRRIHSILGLTLGQLRIGLANVRRLSAPKTVSELAVEDVVASATGSRGGTILKVPKVEAIMQTWQMPESRSIDYIFKSAFEGKVEVGWNYARISYIRGMWATHSKALARTWGRELPGVSAIKVTGVPEPSTAEDSAGRGGENKEQQTKITAEVNVPQSKYEYVALEPPIIETPQLRDMGEATPPLEWIGLHRERLPNLTHQIVIVSLLELADHYHERSAMTEGALPEGYTLVEGYPSIEDYVHLRTASGLTTKNAEQAGAAIKGSWYGVYAAEESNPSKAVAMGRIIGDGGWYFLIADMATLPEHQRKGLADVIIKRLLARIKTHAAKGVSYVTLSADVPGRRLYEKNGFKDTMPKEIGKR</sequence>
<comment type="caution">
    <text evidence="4">The sequence shown here is derived from an EMBL/GenBank/DDBJ whole genome shotgun (WGS) entry which is preliminary data.</text>
</comment>
<accession>A0ABR2XID7</accession>
<keyword evidence="2" id="KW-0472">Membrane</keyword>
<dbReference type="PANTHER" id="PTHR32085:SF3">
    <property type="entry name" value="PROTEIN CSF1"/>
    <property type="match status" value="1"/>
</dbReference>
<feature type="compositionally biased region" description="Basic and acidic residues" evidence="1">
    <location>
        <begin position="198"/>
        <end position="226"/>
    </location>
</feature>
<dbReference type="PANTHER" id="PTHR32085">
    <property type="entry name" value="PROTEIN CSF1"/>
    <property type="match status" value="1"/>
</dbReference>
<keyword evidence="2" id="KW-1133">Transmembrane helix</keyword>
<name>A0ABR2XID7_9PEZI</name>
<dbReference type="InterPro" id="IPR048636">
    <property type="entry name" value="Csf1_N"/>
</dbReference>
<dbReference type="InterPro" id="IPR056779">
    <property type="entry name" value="Csf1_C"/>
</dbReference>
<dbReference type="Pfam" id="PF21678">
    <property type="entry name" value="Csf1_N"/>
    <property type="match status" value="2"/>
</dbReference>
<evidence type="ECO:0000256" key="1">
    <source>
        <dbReference type="SAM" id="MobiDB-lite"/>
    </source>
</evidence>
<dbReference type="Pfam" id="PF25038">
    <property type="entry name" value="Csf1_C"/>
    <property type="match status" value="1"/>
</dbReference>
<dbReference type="InterPro" id="IPR000182">
    <property type="entry name" value="GNAT_dom"/>
</dbReference>
<feature type="region of interest" description="Disordered" evidence="1">
    <location>
        <begin position="2949"/>
        <end position="2970"/>
    </location>
</feature>
<dbReference type="Proteomes" id="UP001465668">
    <property type="component" value="Unassembled WGS sequence"/>
</dbReference>
<dbReference type="InterPro" id="IPR029636">
    <property type="entry name" value="Csf1"/>
</dbReference>
<dbReference type="InterPro" id="IPR016181">
    <property type="entry name" value="Acyl_CoA_acyltransferase"/>
</dbReference>
<feature type="region of interest" description="Disordered" evidence="1">
    <location>
        <begin position="3142"/>
        <end position="3165"/>
    </location>
</feature>
<protein>
    <submittedName>
        <fullName evidence="4">Fermentation associated protein</fullName>
    </submittedName>
</protein>
<dbReference type="SUPFAM" id="SSF55729">
    <property type="entry name" value="Acyl-CoA N-acyltransferases (Nat)"/>
    <property type="match status" value="1"/>
</dbReference>
<evidence type="ECO:0000259" key="3">
    <source>
        <dbReference type="PROSITE" id="PS51186"/>
    </source>
</evidence>
<feature type="compositionally biased region" description="Basic residues" evidence="1">
    <location>
        <begin position="1197"/>
        <end position="1207"/>
    </location>
</feature>
<evidence type="ECO:0000256" key="2">
    <source>
        <dbReference type="SAM" id="Phobius"/>
    </source>
</evidence>
<feature type="compositionally biased region" description="Low complexity" evidence="1">
    <location>
        <begin position="2563"/>
        <end position="2577"/>
    </location>
</feature>
<dbReference type="Gene3D" id="3.40.630.30">
    <property type="match status" value="1"/>
</dbReference>
<dbReference type="CDD" id="cd04301">
    <property type="entry name" value="NAT_SF"/>
    <property type="match status" value="1"/>
</dbReference>
<reference evidence="4 5" key="1">
    <citation type="submission" date="2024-02" db="EMBL/GenBank/DDBJ databases">
        <title>First draft genome assembly of two strains of Seiridium cardinale.</title>
        <authorList>
            <person name="Emiliani G."/>
            <person name="Scali E."/>
        </authorList>
    </citation>
    <scope>NUCLEOTIDE SEQUENCE [LARGE SCALE GENOMIC DNA]</scope>
    <source>
        <strain evidence="4 5">BM-138-000479</strain>
    </source>
</reference>
<feature type="domain" description="N-acetyltransferase" evidence="3">
    <location>
        <begin position="3219"/>
        <end position="3378"/>
    </location>
</feature>
<feature type="transmembrane region" description="Helical" evidence="2">
    <location>
        <begin position="20"/>
        <end position="40"/>
    </location>
</feature>
<evidence type="ECO:0000313" key="4">
    <source>
        <dbReference type="EMBL" id="KAK9773581.1"/>
    </source>
</evidence>
<evidence type="ECO:0000313" key="5">
    <source>
        <dbReference type="Proteomes" id="UP001465668"/>
    </source>
</evidence>
<dbReference type="PROSITE" id="PS51186">
    <property type="entry name" value="GNAT"/>
    <property type="match status" value="1"/>
</dbReference>
<feature type="compositionally biased region" description="Polar residues" evidence="1">
    <location>
        <begin position="1259"/>
        <end position="1274"/>
    </location>
</feature>
<feature type="region of interest" description="Disordered" evidence="1">
    <location>
        <begin position="1770"/>
        <end position="1790"/>
    </location>
</feature>
<feature type="region of interest" description="Disordered" evidence="1">
    <location>
        <begin position="2557"/>
        <end position="2587"/>
    </location>
</feature>
<dbReference type="EMBL" id="JARVKM010000049">
    <property type="protein sequence ID" value="KAK9773581.1"/>
    <property type="molecule type" value="Genomic_DNA"/>
</dbReference>
<organism evidence="4 5">
    <name type="scientific">Seiridium cardinale</name>
    <dbReference type="NCBI Taxonomy" id="138064"/>
    <lineage>
        <taxon>Eukaryota</taxon>
        <taxon>Fungi</taxon>
        <taxon>Dikarya</taxon>
        <taxon>Ascomycota</taxon>
        <taxon>Pezizomycotina</taxon>
        <taxon>Sordariomycetes</taxon>
        <taxon>Xylariomycetidae</taxon>
        <taxon>Amphisphaeriales</taxon>
        <taxon>Sporocadaceae</taxon>
        <taxon>Seiridium</taxon>
    </lineage>
</organism>
<dbReference type="Pfam" id="PF13508">
    <property type="entry name" value="Acetyltransf_7"/>
    <property type="match status" value="1"/>
</dbReference>
<keyword evidence="2" id="KW-0812">Transmembrane</keyword>
<feature type="compositionally biased region" description="Polar residues" evidence="1">
    <location>
        <begin position="1208"/>
        <end position="1231"/>
    </location>
</feature>
<feature type="region of interest" description="Disordered" evidence="1">
    <location>
        <begin position="182"/>
        <end position="252"/>
    </location>
</feature>
<keyword evidence="5" id="KW-1185">Reference proteome</keyword>
<gene>
    <name evidence="4" type="ORF">SCAR479_09725</name>
</gene>
<proteinExistence type="predicted"/>
<feature type="region of interest" description="Disordered" evidence="1">
    <location>
        <begin position="1175"/>
        <end position="1276"/>
    </location>
</feature>
<feature type="compositionally biased region" description="Basic and acidic residues" evidence="1">
    <location>
        <begin position="551"/>
        <end position="560"/>
    </location>
</feature>
<feature type="region of interest" description="Disordered" evidence="1">
    <location>
        <begin position="551"/>
        <end position="580"/>
    </location>
</feature>